<feature type="binding site" evidence="8 10">
    <location>
        <begin position="66"/>
        <end position="69"/>
    </location>
    <ligand>
        <name>substrate</name>
    </ligand>
</feature>
<evidence type="ECO:0000256" key="13">
    <source>
        <dbReference type="RuleBase" id="RU000584"/>
    </source>
</evidence>
<comment type="domain">
    <text evidence="8">Possesses an unusual extended V-shaped dimeric structure with each monomer consisting of three distinct domains arranged along a curved 'spinal' alpha-helix. The N-terminal catalytic domain specifically recognizes the glutamate moiety of the substrate. The second domain is the NADPH-binding domain, and the third C-terminal domain is responsible for dimerization.</text>
</comment>
<dbReference type="Pfam" id="PF01488">
    <property type="entry name" value="Shikimate_DH"/>
    <property type="match status" value="1"/>
</dbReference>
<dbReference type="InterPro" id="IPR006151">
    <property type="entry name" value="Shikm_DH/Glu-tRNA_Rdtase"/>
</dbReference>
<dbReference type="InterPro" id="IPR018214">
    <property type="entry name" value="GluRdtase_CS"/>
</dbReference>
<dbReference type="InterPro" id="IPR036343">
    <property type="entry name" value="GluRdtase_N_sf"/>
</dbReference>
<gene>
    <name evidence="8 17" type="primary">hemA</name>
    <name evidence="17" type="ORF">CCAN12_560004</name>
</gene>
<dbReference type="InterPro" id="IPR036291">
    <property type="entry name" value="NAD(P)-bd_dom_sf"/>
</dbReference>
<evidence type="ECO:0000256" key="2">
    <source>
        <dbReference type="ARBA" id="ARBA00005916"/>
    </source>
</evidence>
<reference evidence="17 18" key="1">
    <citation type="submission" date="2015-01" db="EMBL/GenBank/DDBJ databases">
        <authorList>
            <person name="Xiang T."/>
            <person name="Song Y."/>
            <person name="Huang L."/>
            <person name="Wang B."/>
            <person name="Wu P."/>
        </authorList>
    </citation>
    <scope>NUCLEOTIDE SEQUENCE [LARGE SCALE GENOMIC DNA]</scope>
    <source>
        <strain evidence="17 18">Cc12</strain>
    </source>
</reference>
<feature type="binding site" evidence="8 10">
    <location>
        <begin position="127"/>
        <end position="129"/>
    </location>
    <ligand>
        <name>substrate</name>
    </ligand>
</feature>
<evidence type="ECO:0000256" key="11">
    <source>
        <dbReference type="PIRSR" id="PIRSR000445-3"/>
    </source>
</evidence>
<comment type="function">
    <text evidence="8">Catalyzes the NADPH-dependent reduction of glutamyl-tRNA(Glu) to glutamate 1-semialdehyde (GSA).</text>
</comment>
<dbReference type="AlphaFoldDB" id="A0A0B7HAZ3"/>
<sequence length="426" mass="47717">MPSSNDKLGMNQHHLSKNKSFYCVGLSYKKADAATRGLFSLSAQNKQLLLEKAKFEGFDELLVISTCNRTELYGYAEHPFQLIQLLCEFSCGTVDAFQKIGYVRKNREAVQHLFEVGTGLDSQILGDFEIIGQLKQSFSLSRQCGVANAFTERLLNSVISASKRIKNETGLSSGAASVSFAAVQYILQHIPEVSQKNILLFGLGKIGRNTCENLIKHTQNKHITLINRTKEKAEQIAGKFNLLVKDYKDLDTELAKADVLVVATGAQTPTVSKENISGGKKCLILDLSVPKNVKEDVEQVEGVTLVHMDALSQMTSDAMERRKTFIPQAKQIISEVSSEFFQWLDGRRFAPAIQALKSKLENMKNAELDFQRKKIANFNEEQAEIISNRIIQKITTHFVNHLKDSDTSEESVAWMQQVFQLEMADI</sequence>
<dbReference type="PROSITE" id="PS00747">
    <property type="entry name" value="GLUTR"/>
    <property type="match status" value="1"/>
</dbReference>
<comment type="miscellaneous">
    <text evidence="8">During catalysis, the active site Cys acts as a nucleophile attacking the alpha-carbonyl group of tRNA-bound glutamate with the formation of a thioester intermediate between enzyme and glutamate, and the concomitant release of tRNA(Glu). The thioester intermediate is finally reduced by direct hydride transfer from NADPH, to form the product GSA.</text>
</comment>
<evidence type="ECO:0000256" key="1">
    <source>
        <dbReference type="ARBA" id="ARBA00005059"/>
    </source>
</evidence>
<feature type="site" description="Important for activity" evidence="8 12">
    <location>
        <position position="112"/>
    </location>
</feature>
<proteinExistence type="inferred from homology"/>
<keyword evidence="5 8" id="KW-0560">Oxidoreductase</keyword>
<dbReference type="Pfam" id="PF05201">
    <property type="entry name" value="GlutR_N"/>
    <property type="match status" value="1"/>
</dbReference>
<evidence type="ECO:0000259" key="16">
    <source>
        <dbReference type="Pfam" id="PF05201"/>
    </source>
</evidence>
<evidence type="ECO:0000256" key="4">
    <source>
        <dbReference type="ARBA" id="ARBA00022857"/>
    </source>
</evidence>
<evidence type="ECO:0000256" key="12">
    <source>
        <dbReference type="PIRSR" id="PIRSR000445-4"/>
    </source>
</evidence>
<evidence type="ECO:0000259" key="15">
    <source>
        <dbReference type="Pfam" id="PF01488"/>
    </source>
</evidence>
<dbReference type="Gene3D" id="3.40.50.720">
    <property type="entry name" value="NAD(P)-binding Rossmann-like Domain"/>
    <property type="match status" value="1"/>
</dbReference>
<evidence type="ECO:0000256" key="7">
    <source>
        <dbReference type="ARBA" id="ARBA00047464"/>
    </source>
</evidence>
<dbReference type="InterPro" id="IPR015896">
    <property type="entry name" value="4pyrrol_synth_GluRdtase_dimer"/>
</dbReference>
<evidence type="ECO:0000256" key="9">
    <source>
        <dbReference type="PIRSR" id="PIRSR000445-1"/>
    </source>
</evidence>
<evidence type="ECO:0000256" key="8">
    <source>
        <dbReference type="HAMAP-Rule" id="MF_00087"/>
    </source>
</evidence>
<dbReference type="NCBIfam" id="TIGR01035">
    <property type="entry name" value="hemA"/>
    <property type="match status" value="1"/>
</dbReference>
<dbReference type="InterPro" id="IPR015895">
    <property type="entry name" value="4pyrrol_synth_GluRdtase_N"/>
</dbReference>
<evidence type="ECO:0000256" key="3">
    <source>
        <dbReference type="ARBA" id="ARBA00012970"/>
    </source>
</evidence>
<dbReference type="GO" id="GO:0019353">
    <property type="term" value="P:protoporphyrinogen IX biosynthetic process from glutamate"/>
    <property type="evidence" value="ECO:0007669"/>
    <property type="project" value="TreeGrafter"/>
</dbReference>
<feature type="domain" description="Quinate/shikimate 5-dehydrogenase/glutamyl-tRNA reductase" evidence="15">
    <location>
        <begin position="189"/>
        <end position="313"/>
    </location>
</feature>
<feature type="domain" description="Glutamyl-tRNA reductase N-terminal" evidence="16">
    <location>
        <begin position="24"/>
        <end position="169"/>
    </location>
</feature>
<dbReference type="InterPro" id="IPR000343">
    <property type="entry name" value="4pyrrol_synth_GluRdtase"/>
</dbReference>
<dbReference type="PIRSF" id="PIRSF000445">
    <property type="entry name" value="4pyrrol_synth_GluRdtase"/>
    <property type="match status" value="1"/>
</dbReference>
<dbReference type="Pfam" id="PF00745">
    <property type="entry name" value="GlutR_dimer"/>
    <property type="match status" value="1"/>
</dbReference>
<keyword evidence="4 8" id="KW-0521">NADP</keyword>
<dbReference type="SUPFAM" id="SSF69075">
    <property type="entry name" value="Glutamyl tRNA-reductase dimerization domain"/>
    <property type="match status" value="1"/>
</dbReference>
<comment type="catalytic activity">
    <reaction evidence="7 8 13">
        <text>(S)-4-amino-5-oxopentanoate + tRNA(Glu) + NADP(+) = L-glutamyl-tRNA(Glu) + NADPH + H(+)</text>
        <dbReference type="Rhea" id="RHEA:12344"/>
        <dbReference type="Rhea" id="RHEA-COMP:9663"/>
        <dbReference type="Rhea" id="RHEA-COMP:9680"/>
        <dbReference type="ChEBI" id="CHEBI:15378"/>
        <dbReference type="ChEBI" id="CHEBI:57501"/>
        <dbReference type="ChEBI" id="CHEBI:57783"/>
        <dbReference type="ChEBI" id="CHEBI:58349"/>
        <dbReference type="ChEBI" id="CHEBI:78442"/>
        <dbReference type="ChEBI" id="CHEBI:78520"/>
        <dbReference type="EC" id="1.2.1.70"/>
    </reaction>
</comment>
<dbReference type="Gene3D" id="3.30.460.30">
    <property type="entry name" value="Glutamyl-tRNA reductase, N-terminal domain"/>
    <property type="match status" value="1"/>
</dbReference>
<dbReference type="EMBL" id="CDOE01000052">
    <property type="protein sequence ID" value="CEN34763.1"/>
    <property type="molecule type" value="Genomic_DNA"/>
</dbReference>
<feature type="domain" description="Tetrapyrrole biosynthesis glutamyl-tRNA reductase dimerisation" evidence="14">
    <location>
        <begin position="328"/>
        <end position="421"/>
    </location>
</feature>
<organism evidence="17 18">
    <name type="scientific">Capnocytophaga canimorsus</name>
    <dbReference type="NCBI Taxonomy" id="28188"/>
    <lineage>
        <taxon>Bacteria</taxon>
        <taxon>Pseudomonadati</taxon>
        <taxon>Bacteroidota</taxon>
        <taxon>Flavobacteriia</taxon>
        <taxon>Flavobacteriales</taxon>
        <taxon>Flavobacteriaceae</taxon>
        <taxon>Capnocytophaga</taxon>
    </lineage>
</organism>
<feature type="binding site" evidence="8 10">
    <location>
        <position position="122"/>
    </location>
    <ligand>
        <name>substrate</name>
    </ligand>
</feature>
<dbReference type="GO" id="GO:0008883">
    <property type="term" value="F:glutamyl-tRNA reductase activity"/>
    <property type="evidence" value="ECO:0007669"/>
    <property type="project" value="UniProtKB-UniRule"/>
</dbReference>
<feature type="binding site" evidence="8 11">
    <location>
        <begin position="202"/>
        <end position="207"/>
    </location>
    <ligand>
        <name>NADP(+)</name>
        <dbReference type="ChEBI" id="CHEBI:58349"/>
    </ligand>
</feature>
<evidence type="ECO:0000256" key="5">
    <source>
        <dbReference type="ARBA" id="ARBA00023002"/>
    </source>
</evidence>
<feature type="binding site" evidence="8 10">
    <location>
        <position position="133"/>
    </location>
    <ligand>
        <name>substrate</name>
    </ligand>
</feature>
<keyword evidence="6 8" id="KW-0627">Porphyrin biosynthesis</keyword>
<protein>
    <recommendedName>
        <fullName evidence="3 8">Glutamyl-tRNA reductase</fullName>
        <shortName evidence="8">GluTR</shortName>
        <ecNumber evidence="3 8">1.2.1.70</ecNumber>
    </recommendedName>
</protein>
<dbReference type="SUPFAM" id="SSF69742">
    <property type="entry name" value="Glutamyl tRNA-reductase catalytic, N-terminal domain"/>
    <property type="match status" value="1"/>
</dbReference>
<dbReference type="GO" id="GO:0050661">
    <property type="term" value="F:NADP binding"/>
    <property type="evidence" value="ECO:0007669"/>
    <property type="project" value="InterPro"/>
</dbReference>
<comment type="pathway">
    <text evidence="1 8 13">Porphyrin-containing compound metabolism; protoporphyrin-IX biosynthesis; 5-aminolevulinate from L-glutamyl-tRNA(Glu): step 1/2.</text>
</comment>
<dbReference type="SUPFAM" id="SSF51735">
    <property type="entry name" value="NAD(P)-binding Rossmann-fold domains"/>
    <property type="match status" value="1"/>
</dbReference>
<evidence type="ECO:0000256" key="6">
    <source>
        <dbReference type="ARBA" id="ARBA00023244"/>
    </source>
</evidence>
<evidence type="ECO:0000259" key="14">
    <source>
        <dbReference type="Pfam" id="PF00745"/>
    </source>
</evidence>
<dbReference type="PANTHER" id="PTHR43013">
    <property type="entry name" value="GLUTAMYL-TRNA REDUCTASE"/>
    <property type="match status" value="1"/>
</dbReference>
<evidence type="ECO:0000313" key="18">
    <source>
        <dbReference type="Proteomes" id="UP000044026"/>
    </source>
</evidence>
<evidence type="ECO:0000313" key="17">
    <source>
        <dbReference type="EMBL" id="CEN34763.1"/>
    </source>
</evidence>
<dbReference type="HAMAP" id="MF_00087">
    <property type="entry name" value="Glu_tRNA_reductase"/>
    <property type="match status" value="1"/>
</dbReference>
<dbReference type="UniPathway" id="UPA00251">
    <property type="reaction ID" value="UER00316"/>
</dbReference>
<dbReference type="PANTHER" id="PTHR43013:SF1">
    <property type="entry name" value="GLUTAMYL-TRNA REDUCTASE"/>
    <property type="match status" value="1"/>
</dbReference>
<accession>A0A0B7HAZ3</accession>
<comment type="similarity">
    <text evidence="2 8 13">Belongs to the glutamyl-tRNA reductase family.</text>
</comment>
<comment type="subunit">
    <text evidence="8">Homodimer.</text>
</comment>
<name>A0A0B7HAZ3_9FLAO</name>
<dbReference type="Proteomes" id="UP000044026">
    <property type="component" value="Unassembled WGS sequence"/>
</dbReference>
<dbReference type="EC" id="1.2.1.70" evidence="3 8"/>
<feature type="active site" description="Nucleophile" evidence="8 9">
    <location>
        <position position="67"/>
    </location>
</feature>
<dbReference type="InterPro" id="IPR036453">
    <property type="entry name" value="GluRdtase_dimer_dom_sf"/>
</dbReference>
<evidence type="ECO:0000256" key="10">
    <source>
        <dbReference type="PIRSR" id="PIRSR000445-2"/>
    </source>
</evidence>